<feature type="domain" description="Aminoglycoside phosphotransferase" evidence="1">
    <location>
        <begin position="68"/>
        <end position="246"/>
    </location>
</feature>
<gene>
    <name evidence="2" type="ORF">BKA15_006402</name>
</gene>
<dbReference type="SUPFAM" id="SSF56112">
    <property type="entry name" value="Protein kinase-like (PK-like)"/>
    <property type="match status" value="1"/>
</dbReference>
<dbReference type="RefSeq" id="WP_179757643.1">
    <property type="nucleotide sequence ID" value="NZ_JACCBU010000001.1"/>
</dbReference>
<evidence type="ECO:0000259" key="1">
    <source>
        <dbReference type="Pfam" id="PF01636"/>
    </source>
</evidence>
<dbReference type="InterPro" id="IPR002575">
    <property type="entry name" value="Aminoglycoside_PTrfase"/>
</dbReference>
<name>A0A7Y9LFP9_9ACTN</name>
<proteinExistence type="predicted"/>
<protein>
    <recommendedName>
        <fullName evidence="1">Aminoglycoside phosphotransferase domain-containing protein</fullName>
    </recommendedName>
</protein>
<comment type="caution">
    <text evidence="2">The sequence shown here is derived from an EMBL/GenBank/DDBJ whole genome shotgun (WGS) entry which is preliminary data.</text>
</comment>
<dbReference type="AlphaFoldDB" id="A0A7Y9LFP9"/>
<keyword evidence="3" id="KW-1185">Reference proteome</keyword>
<dbReference type="EMBL" id="JACCBU010000001">
    <property type="protein sequence ID" value="NYE75073.1"/>
    <property type="molecule type" value="Genomic_DNA"/>
</dbReference>
<evidence type="ECO:0000313" key="2">
    <source>
        <dbReference type="EMBL" id="NYE75073.1"/>
    </source>
</evidence>
<organism evidence="2 3">
    <name type="scientific">Microlunatus parietis</name>
    <dbReference type="NCBI Taxonomy" id="682979"/>
    <lineage>
        <taxon>Bacteria</taxon>
        <taxon>Bacillati</taxon>
        <taxon>Actinomycetota</taxon>
        <taxon>Actinomycetes</taxon>
        <taxon>Propionibacteriales</taxon>
        <taxon>Propionibacteriaceae</taxon>
        <taxon>Microlunatus</taxon>
    </lineage>
</organism>
<dbReference type="Proteomes" id="UP000569914">
    <property type="component" value="Unassembled WGS sequence"/>
</dbReference>
<dbReference type="InterPro" id="IPR011009">
    <property type="entry name" value="Kinase-like_dom_sf"/>
</dbReference>
<sequence length="325" mass="34976">MSLPVTFAVGVRRPYLDLPAEVRAWVDRTLGEPVVEVADKQGGFSPGVAAVVAGASGHSLFIKAVGSAVNPDAIRMYREEQQHSARLPEIDFVPRTVATGELTVGEEQYAISALPAIDAAPPPHPWTLADANRAFDTVGELGDRLTPSPWPEPTGDELGRFFGGWRNLGGGDPWLADPWIAERAERFAELEAATVERMAGDTLSHTDLRADNLLFGPDRVWVVDWAAAQNAARWLDPALLLADLVVSRADLGDGGEIDVARFAVEHPALGTVPFEVNWAGVCCLAGALHGFSQRPAPPGLPTIRPWQARCADTMIAWCRRTEPGS</sequence>
<accession>A0A7Y9LFP9</accession>
<dbReference type="Pfam" id="PF01636">
    <property type="entry name" value="APH"/>
    <property type="match status" value="1"/>
</dbReference>
<evidence type="ECO:0000313" key="3">
    <source>
        <dbReference type="Proteomes" id="UP000569914"/>
    </source>
</evidence>
<dbReference type="Gene3D" id="3.90.1200.10">
    <property type="match status" value="1"/>
</dbReference>
<reference evidence="2 3" key="1">
    <citation type="submission" date="2020-07" db="EMBL/GenBank/DDBJ databases">
        <title>Sequencing the genomes of 1000 actinobacteria strains.</title>
        <authorList>
            <person name="Klenk H.-P."/>
        </authorList>
    </citation>
    <scope>NUCLEOTIDE SEQUENCE [LARGE SCALE GENOMIC DNA]</scope>
    <source>
        <strain evidence="2 3">DSM 22083</strain>
    </source>
</reference>